<evidence type="ECO:0000259" key="3">
    <source>
        <dbReference type="PROSITE" id="PS50097"/>
    </source>
</evidence>
<dbReference type="SUPFAM" id="SSF54695">
    <property type="entry name" value="POZ domain"/>
    <property type="match status" value="1"/>
</dbReference>
<dbReference type="InterPro" id="IPR008974">
    <property type="entry name" value="TRAF-like"/>
</dbReference>
<feature type="domain" description="BTB" evidence="3">
    <location>
        <begin position="184"/>
        <end position="250"/>
    </location>
</feature>
<dbReference type="InterPro" id="IPR002083">
    <property type="entry name" value="MATH/TRAF_dom"/>
</dbReference>
<dbReference type="OrthoDB" id="6359816at2759"/>
<dbReference type="Pfam" id="PF24570">
    <property type="entry name" value="BACK_BPM_SPOP"/>
    <property type="match status" value="1"/>
</dbReference>
<evidence type="ECO:0000256" key="2">
    <source>
        <dbReference type="ARBA" id="ARBA00010846"/>
    </source>
</evidence>
<dbReference type="Pfam" id="PF22486">
    <property type="entry name" value="MATH_2"/>
    <property type="match status" value="1"/>
</dbReference>
<dbReference type="PANTHER" id="PTHR26379">
    <property type="entry name" value="BTB/POZ AND MATH DOMAIN-CONTAINING PROTEIN 1"/>
    <property type="match status" value="1"/>
</dbReference>
<dbReference type="InterPro" id="IPR000210">
    <property type="entry name" value="BTB/POZ_dom"/>
</dbReference>
<comment type="similarity">
    <text evidence="2">Belongs to the Tdpoz family.</text>
</comment>
<dbReference type="Pfam" id="PF00651">
    <property type="entry name" value="BTB"/>
    <property type="match status" value="1"/>
</dbReference>
<organism evidence="5 6">
    <name type="scientific">Paspalum vaginatum</name>
    <name type="common">seashore paspalum</name>
    <dbReference type="NCBI Taxonomy" id="158149"/>
    <lineage>
        <taxon>Eukaryota</taxon>
        <taxon>Viridiplantae</taxon>
        <taxon>Streptophyta</taxon>
        <taxon>Embryophyta</taxon>
        <taxon>Tracheophyta</taxon>
        <taxon>Spermatophyta</taxon>
        <taxon>Magnoliopsida</taxon>
        <taxon>Liliopsida</taxon>
        <taxon>Poales</taxon>
        <taxon>Poaceae</taxon>
        <taxon>PACMAD clade</taxon>
        <taxon>Panicoideae</taxon>
        <taxon>Andropogonodae</taxon>
        <taxon>Paspaleae</taxon>
        <taxon>Paspalinae</taxon>
        <taxon>Paspalum</taxon>
    </lineage>
</organism>
<dbReference type="EMBL" id="MU629654">
    <property type="protein sequence ID" value="KAJ1255688.1"/>
    <property type="molecule type" value="Genomic_DNA"/>
</dbReference>
<dbReference type="SMART" id="SM00225">
    <property type="entry name" value="BTB"/>
    <property type="match status" value="1"/>
</dbReference>
<dbReference type="GO" id="GO:0016567">
    <property type="term" value="P:protein ubiquitination"/>
    <property type="evidence" value="ECO:0007669"/>
    <property type="project" value="InterPro"/>
</dbReference>
<protein>
    <recommendedName>
        <fullName evidence="7">BTB domain-containing protein</fullName>
    </recommendedName>
</protein>
<sequence>MAAAPEPERPMTRTSSTRIAKTAQGTHTFEVAVDRGLGVGACVTSDTFAVGGHDWRVRFYPRGADARRENYVAVFLDLVSKGGVDVQVQVLFDFRLLNWATGVLSSVFSQTKLFKAARGPWGTNTFMQRGLLEASYLQDDRILIECEVTVVKQSLARETVDVRVPPSDLMLGDLGRLLESEVGADVAFKVKGEVFHAHKIILSVRSPVFKELLYGSTSETKKSVTIDDMEPVVLKALLRFFYTDSLPAMGELDGGEKNEDLVWHLLVAAEKYAVERMKLICEEILCKQLDGKSVASTLALADKHHCSGVRDACLEFMRRECPAVYIDILEKAANKSHKV</sequence>
<dbReference type="PROSITE" id="PS50097">
    <property type="entry name" value="BTB"/>
    <property type="match status" value="1"/>
</dbReference>
<name>A0A9W7X984_9POAL</name>
<dbReference type="Gene3D" id="2.60.210.10">
    <property type="entry name" value="Apoptosis, Tumor Necrosis Factor Receptor Associated Protein 2, Chain A"/>
    <property type="match status" value="1"/>
</dbReference>
<dbReference type="InterPro" id="IPR045005">
    <property type="entry name" value="BPM1-6"/>
</dbReference>
<keyword evidence="6" id="KW-1185">Reference proteome</keyword>
<comment type="caution">
    <text evidence="5">The sequence shown here is derived from an EMBL/GenBank/DDBJ whole genome shotgun (WGS) entry which is preliminary data.</text>
</comment>
<evidence type="ECO:0000256" key="1">
    <source>
        <dbReference type="ARBA" id="ARBA00004906"/>
    </source>
</evidence>
<dbReference type="InterPro" id="IPR056423">
    <property type="entry name" value="BACK_BPM_SPOP"/>
</dbReference>
<evidence type="ECO:0000313" key="6">
    <source>
        <dbReference type="Proteomes" id="UP001164776"/>
    </source>
</evidence>
<accession>A0A9W7X984</accession>
<dbReference type="Proteomes" id="UP001164776">
    <property type="component" value="Unassembled WGS sequence"/>
</dbReference>
<gene>
    <name evidence="5" type="ORF">BS78_K171500</name>
</gene>
<dbReference type="CDD" id="cd00121">
    <property type="entry name" value="MATH"/>
    <property type="match status" value="1"/>
</dbReference>
<dbReference type="PANTHER" id="PTHR26379:SF474">
    <property type="entry name" value="OS08G0228200 PROTEIN"/>
    <property type="match status" value="1"/>
</dbReference>
<evidence type="ECO:0000313" key="5">
    <source>
        <dbReference type="EMBL" id="KAJ1255688.1"/>
    </source>
</evidence>
<feature type="domain" description="MATH" evidence="4">
    <location>
        <begin position="24"/>
        <end position="148"/>
    </location>
</feature>
<dbReference type="InterPro" id="IPR011333">
    <property type="entry name" value="SKP1/BTB/POZ_sf"/>
</dbReference>
<evidence type="ECO:0000259" key="4">
    <source>
        <dbReference type="PROSITE" id="PS50144"/>
    </source>
</evidence>
<dbReference type="SUPFAM" id="SSF49599">
    <property type="entry name" value="TRAF domain-like"/>
    <property type="match status" value="1"/>
</dbReference>
<dbReference type="AlphaFoldDB" id="A0A9W7X984"/>
<comment type="pathway">
    <text evidence="1">Protein modification; protein ubiquitination.</text>
</comment>
<proteinExistence type="inferred from homology"/>
<dbReference type="Gene3D" id="3.30.710.10">
    <property type="entry name" value="Potassium Channel Kv1.1, Chain A"/>
    <property type="match status" value="1"/>
</dbReference>
<dbReference type="PROSITE" id="PS50144">
    <property type="entry name" value="MATH"/>
    <property type="match status" value="1"/>
</dbReference>
<reference evidence="5 6" key="1">
    <citation type="submission" date="2022-10" db="EMBL/GenBank/DDBJ databases">
        <title>WGS assembly of Paspalum vaginatum 540-79.</title>
        <authorList>
            <person name="Sun G."/>
            <person name="Wase N."/>
            <person name="Shu S."/>
            <person name="Jenkins J."/>
            <person name="Zhou B."/>
            <person name="Torres-Rodriguez J."/>
            <person name="Chen C."/>
            <person name="Sandor L."/>
            <person name="Plott C."/>
            <person name="Yoshinga Y."/>
            <person name="Daum C."/>
            <person name="Qi P."/>
            <person name="Barry K."/>
            <person name="Lipzen A."/>
            <person name="Berry L."/>
            <person name="Pedersen C."/>
            <person name="Gottilla T."/>
            <person name="Foltz A."/>
            <person name="Yu H."/>
            <person name="O'Malley R."/>
            <person name="Zhang C."/>
            <person name="Devos K."/>
            <person name="Sigmon B."/>
            <person name="Yu B."/>
            <person name="Obata T."/>
            <person name="Schmutz J."/>
            <person name="Schnable J."/>
        </authorList>
    </citation>
    <scope>NUCLEOTIDE SEQUENCE [LARGE SCALE GENOMIC DNA]</scope>
    <source>
        <strain evidence="6">cv. 540-79</strain>
    </source>
</reference>
<evidence type="ECO:0008006" key="7">
    <source>
        <dbReference type="Google" id="ProtNLM"/>
    </source>
</evidence>